<dbReference type="EMBL" id="CP013023">
    <property type="protein sequence ID" value="ANF94616.1"/>
    <property type="molecule type" value="Genomic_DNA"/>
</dbReference>
<gene>
    <name evidence="1" type="ORF">AR543_00250</name>
</gene>
<proteinExistence type="predicted"/>
<dbReference type="InterPro" id="IPR025459">
    <property type="entry name" value="DUF4279"/>
</dbReference>
<protein>
    <recommendedName>
        <fullName evidence="3">DUF4279 domain-containing protein</fullName>
    </recommendedName>
</protein>
<organism evidence="1 2">
    <name type="scientific">Paenibacillus bovis</name>
    <dbReference type="NCBI Taxonomy" id="1616788"/>
    <lineage>
        <taxon>Bacteria</taxon>
        <taxon>Bacillati</taxon>
        <taxon>Bacillota</taxon>
        <taxon>Bacilli</taxon>
        <taxon>Bacillales</taxon>
        <taxon>Paenibacillaceae</taxon>
        <taxon>Paenibacillus</taxon>
    </lineage>
</organism>
<evidence type="ECO:0000313" key="2">
    <source>
        <dbReference type="Proteomes" id="UP000078148"/>
    </source>
</evidence>
<sequence>MSISKIRIDFWLTGDLFEADEVSEILQIEPTKFKRKEEYPLPQTALTSWKLSTKKEECKAVCWQFEKLINLLKGKEGLIIELCEQYELTASFTVVVEMEAGNGPELVLTKDIILFIAAINAEVGFDLYID</sequence>
<reference evidence="2" key="1">
    <citation type="submission" date="2015-10" db="EMBL/GenBank/DDBJ databases">
        <title>Genome of Paenibacillus bovis sp. nov.</title>
        <authorList>
            <person name="Wu Z."/>
            <person name="Gao C."/>
            <person name="Liu Z."/>
            <person name="Zheng H."/>
        </authorList>
    </citation>
    <scope>NUCLEOTIDE SEQUENCE [LARGE SCALE GENOMIC DNA]</scope>
    <source>
        <strain evidence="2">BD3526</strain>
    </source>
</reference>
<reference evidence="1 2" key="2">
    <citation type="journal article" date="2016" name="Int. J. Syst. Evol. Microbiol.">
        <title>Paenibacillus bovis sp. nov., isolated from raw yak (Bos grunniens) milk.</title>
        <authorList>
            <person name="Gao C."/>
            <person name="Han J."/>
            <person name="Liu Z."/>
            <person name="Xu X."/>
            <person name="Hang F."/>
            <person name="Wu Z."/>
        </authorList>
    </citation>
    <scope>NUCLEOTIDE SEQUENCE [LARGE SCALE GENOMIC DNA]</scope>
    <source>
        <strain evidence="1 2">BD3526</strain>
    </source>
</reference>
<evidence type="ECO:0008006" key="3">
    <source>
        <dbReference type="Google" id="ProtNLM"/>
    </source>
</evidence>
<name>A0A172ZAG1_9BACL</name>
<accession>A0A172ZAG1</accession>
<dbReference type="AlphaFoldDB" id="A0A172ZAG1"/>
<dbReference type="OrthoDB" id="893918at2"/>
<dbReference type="Proteomes" id="UP000078148">
    <property type="component" value="Chromosome"/>
</dbReference>
<dbReference type="KEGG" id="pbv:AR543_00250"/>
<dbReference type="RefSeq" id="WP_060530762.1">
    <property type="nucleotide sequence ID" value="NZ_CP013023.1"/>
</dbReference>
<evidence type="ECO:0000313" key="1">
    <source>
        <dbReference type="EMBL" id="ANF94616.1"/>
    </source>
</evidence>
<keyword evidence="2" id="KW-1185">Reference proteome</keyword>
<dbReference type="Pfam" id="PF14106">
    <property type="entry name" value="DUF4279"/>
    <property type="match status" value="1"/>
</dbReference>